<dbReference type="EMBL" id="CAACVG010007478">
    <property type="protein sequence ID" value="VEN45682.1"/>
    <property type="molecule type" value="Genomic_DNA"/>
</dbReference>
<dbReference type="AlphaFoldDB" id="A0A653CCK7"/>
<keyword evidence="2" id="KW-1185">Reference proteome</keyword>
<evidence type="ECO:0000313" key="1">
    <source>
        <dbReference type="EMBL" id="VEN45682.1"/>
    </source>
</evidence>
<evidence type="ECO:0000313" key="2">
    <source>
        <dbReference type="Proteomes" id="UP000410492"/>
    </source>
</evidence>
<feature type="non-terminal residue" evidence="1">
    <location>
        <position position="75"/>
    </location>
</feature>
<reference evidence="1 2" key="1">
    <citation type="submission" date="2019-01" db="EMBL/GenBank/DDBJ databases">
        <authorList>
            <person name="Sayadi A."/>
        </authorList>
    </citation>
    <scope>NUCLEOTIDE SEQUENCE [LARGE SCALE GENOMIC DNA]</scope>
</reference>
<proteinExistence type="predicted"/>
<dbReference type="OrthoDB" id="8195099at2759"/>
<organism evidence="1 2">
    <name type="scientific">Callosobruchus maculatus</name>
    <name type="common">Southern cowpea weevil</name>
    <name type="synonym">Pulse bruchid</name>
    <dbReference type="NCBI Taxonomy" id="64391"/>
    <lineage>
        <taxon>Eukaryota</taxon>
        <taxon>Metazoa</taxon>
        <taxon>Ecdysozoa</taxon>
        <taxon>Arthropoda</taxon>
        <taxon>Hexapoda</taxon>
        <taxon>Insecta</taxon>
        <taxon>Pterygota</taxon>
        <taxon>Neoptera</taxon>
        <taxon>Endopterygota</taxon>
        <taxon>Coleoptera</taxon>
        <taxon>Polyphaga</taxon>
        <taxon>Cucujiformia</taxon>
        <taxon>Chrysomeloidea</taxon>
        <taxon>Chrysomelidae</taxon>
        <taxon>Bruchinae</taxon>
        <taxon>Bruchini</taxon>
        <taxon>Callosobruchus</taxon>
    </lineage>
</organism>
<dbReference type="Proteomes" id="UP000410492">
    <property type="component" value="Unassembled WGS sequence"/>
</dbReference>
<gene>
    <name evidence="1" type="ORF">CALMAC_LOCUS8054</name>
</gene>
<name>A0A653CCK7_CALMS</name>
<accession>A0A653CCK7</accession>
<protein>
    <submittedName>
        <fullName evidence="1">Uncharacterized protein</fullName>
    </submittedName>
</protein>
<sequence length="75" mass="8881">MRIIQQLKPTDYEQREDFAIRIQTLLGDLESAVIVMSDEAHFHLSGEINKHNFRYWYPGGHLGMVLRLEIISWRP</sequence>